<keyword evidence="8 12" id="KW-1133">Transmembrane helix</keyword>
<keyword evidence="10 12" id="KW-0472">Membrane</keyword>
<evidence type="ECO:0000256" key="3">
    <source>
        <dbReference type="ARBA" id="ARBA00022670"/>
    </source>
</evidence>
<evidence type="ECO:0000256" key="8">
    <source>
        <dbReference type="ARBA" id="ARBA00022989"/>
    </source>
</evidence>
<keyword evidence="6 11" id="KW-0378">Hydrolase</keyword>
<dbReference type="GO" id="GO:0005886">
    <property type="term" value="C:plasma membrane"/>
    <property type="evidence" value="ECO:0007669"/>
    <property type="project" value="UniProtKB-SubCell"/>
</dbReference>
<feature type="transmembrane region" description="Helical" evidence="12">
    <location>
        <begin position="6"/>
        <end position="27"/>
    </location>
</feature>
<dbReference type="EMBL" id="BMZG01000004">
    <property type="protein sequence ID" value="GHA70498.1"/>
    <property type="molecule type" value="Genomic_DNA"/>
</dbReference>
<keyword evidence="2" id="KW-1003">Cell membrane</keyword>
<comment type="cofactor">
    <cofactor evidence="11">
        <name>Zn(2+)</name>
        <dbReference type="ChEBI" id="CHEBI:29105"/>
    </cofactor>
    <text evidence="11">Binds 1 zinc ion per subunit.</text>
</comment>
<dbReference type="GO" id="GO:0004222">
    <property type="term" value="F:metalloendopeptidase activity"/>
    <property type="evidence" value="ECO:0007669"/>
    <property type="project" value="InterPro"/>
</dbReference>
<protein>
    <recommendedName>
        <fullName evidence="13">Peptidase M48 domain-containing protein</fullName>
    </recommendedName>
</protein>
<feature type="domain" description="Peptidase M48" evidence="13">
    <location>
        <begin position="214"/>
        <end position="301"/>
    </location>
</feature>
<dbReference type="InterPro" id="IPR050083">
    <property type="entry name" value="HtpX_protease"/>
</dbReference>
<dbReference type="GO" id="GO:0006508">
    <property type="term" value="P:proteolysis"/>
    <property type="evidence" value="ECO:0007669"/>
    <property type="project" value="UniProtKB-KW"/>
</dbReference>
<dbReference type="RefSeq" id="WP_189492279.1">
    <property type="nucleotide sequence ID" value="NZ_BMZG01000004.1"/>
</dbReference>
<keyword evidence="5" id="KW-0479">Metal-binding</keyword>
<sequence>MIFNICSAIIAVLVSIIVVVFITKPFLNEELPRLSVELYLSSFDENTQVPEADKVNLLHGQWAIKNDSSKQTLILSENGNASSTNNNNELSERYIHWKVVDNFLIMTKLSPQIGKVTEEAWLIKQQKPNQITILFNNQLLVADRDLQNSITELLPILTNDKDDGFILSFLIDKANIMMAFCGIVGFLILCYIAQYMTYLSTQVRSIQITKEQFPRAYAIFEEMARTMGMTTIPEFYLANGNGVYNAYASCVSGYRKFACIHAEILYAFEVGGDEQAFRTVMAHELGHIKLGHTGFWATCMSLLFSLPGINLLAKAWGRAFEYEADRMALHFVKGEDAAKSMLMLYSSAFVYKQINVQEYREKSKRYEQMGLMFNNITSSHPIGPWRIDALCNHCQGGLFHHKIEPQGTPASEQNKKLFAINKSISRSS</sequence>
<dbReference type="Proteomes" id="UP000614287">
    <property type="component" value="Unassembled WGS sequence"/>
</dbReference>
<keyword evidence="9 11" id="KW-0482">Metalloprotease</keyword>
<dbReference type="AlphaFoldDB" id="A0A8J3CH23"/>
<keyword evidence="7 11" id="KW-0862">Zinc</keyword>
<reference evidence="14" key="2">
    <citation type="submission" date="2020-09" db="EMBL/GenBank/DDBJ databases">
        <authorList>
            <person name="Sun Q."/>
            <person name="Kim S."/>
        </authorList>
    </citation>
    <scope>NUCLEOTIDE SEQUENCE</scope>
    <source>
        <strain evidence="14">KCTC 32501</strain>
    </source>
</reference>
<evidence type="ECO:0000256" key="6">
    <source>
        <dbReference type="ARBA" id="ARBA00022801"/>
    </source>
</evidence>
<dbReference type="GO" id="GO:0046872">
    <property type="term" value="F:metal ion binding"/>
    <property type="evidence" value="ECO:0007669"/>
    <property type="project" value="UniProtKB-KW"/>
</dbReference>
<dbReference type="InterPro" id="IPR001915">
    <property type="entry name" value="Peptidase_M48"/>
</dbReference>
<evidence type="ECO:0000313" key="15">
    <source>
        <dbReference type="Proteomes" id="UP000614287"/>
    </source>
</evidence>
<comment type="caution">
    <text evidence="14">The sequence shown here is derived from an EMBL/GenBank/DDBJ whole genome shotgun (WGS) entry which is preliminary data.</text>
</comment>
<dbReference type="PANTHER" id="PTHR43221:SF1">
    <property type="entry name" value="PROTEASE HTPX"/>
    <property type="match status" value="1"/>
</dbReference>
<accession>A0A8J3CH23</accession>
<keyword evidence="15" id="KW-1185">Reference proteome</keyword>
<feature type="domain" description="Peptidase M48" evidence="13">
    <location>
        <begin position="308"/>
        <end position="390"/>
    </location>
</feature>
<reference evidence="14" key="1">
    <citation type="journal article" date="2014" name="Int. J. Syst. Evol. Microbiol.">
        <title>Complete genome sequence of Corynebacterium casei LMG S-19264T (=DSM 44701T), isolated from a smear-ripened cheese.</title>
        <authorList>
            <consortium name="US DOE Joint Genome Institute (JGI-PGF)"/>
            <person name="Walter F."/>
            <person name="Albersmeier A."/>
            <person name="Kalinowski J."/>
            <person name="Ruckert C."/>
        </authorList>
    </citation>
    <scope>NUCLEOTIDE SEQUENCE</scope>
    <source>
        <strain evidence="14">KCTC 32501</strain>
    </source>
</reference>
<keyword evidence="4 12" id="KW-0812">Transmembrane</keyword>
<dbReference type="Gene3D" id="3.30.2010.10">
    <property type="entry name" value="Metalloproteases ('zincins'), catalytic domain"/>
    <property type="match status" value="1"/>
</dbReference>
<name>A0A8J3CH23_9BURK</name>
<evidence type="ECO:0000256" key="9">
    <source>
        <dbReference type="ARBA" id="ARBA00023049"/>
    </source>
</evidence>
<evidence type="ECO:0000256" key="1">
    <source>
        <dbReference type="ARBA" id="ARBA00004651"/>
    </source>
</evidence>
<proteinExistence type="inferred from homology"/>
<dbReference type="PANTHER" id="PTHR43221">
    <property type="entry name" value="PROTEASE HTPX"/>
    <property type="match status" value="1"/>
</dbReference>
<feature type="transmembrane region" description="Helical" evidence="12">
    <location>
        <begin position="176"/>
        <end position="196"/>
    </location>
</feature>
<evidence type="ECO:0000259" key="13">
    <source>
        <dbReference type="Pfam" id="PF01435"/>
    </source>
</evidence>
<dbReference type="CDD" id="cd07325">
    <property type="entry name" value="M48_Ste24p_like"/>
    <property type="match status" value="1"/>
</dbReference>
<evidence type="ECO:0000256" key="12">
    <source>
        <dbReference type="SAM" id="Phobius"/>
    </source>
</evidence>
<organism evidence="14 15">
    <name type="scientific">Formosimonas limnophila</name>
    <dbReference type="NCBI Taxonomy" id="1384487"/>
    <lineage>
        <taxon>Bacteria</taxon>
        <taxon>Pseudomonadati</taxon>
        <taxon>Pseudomonadota</taxon>
        <taxon>Betaproteobacteria</taxon>
        <taxon>Burkholderiales</taxon>
        <taxon>Burkholderiaceae</taxon>
        <taxon>Formosimonas</taxon>
    </lineage>
</organism>
<evidence type="ECO:0000256" key="2">
    <source>
        <dbReference type="ARBA" id="ARBA00022475"/>
    </source>
</evidence>
<evidence type="ECO:0000256" key="4">
    <source>
        <dbReference type="ARBA" id="ARBA00022692"/>
    </source>
</evidence>
<evidence type="ECO:0000256" key="10">
    <source>
        <dbReference type="ARBA" id="ARBA00023136"/>
    </source>
</evidence>
<gene>
    <name evidence="14" type="ORF">GCM10009007_09070</name>
</gene>
<evidence type="ECO:0000313" key="14">
    <source>
        <dbReference type="EMBL" id="GHA70498.1"/>
    </source>
</evidence>
<dbReference type="Pfam" id="PF01435">
    <property type="entry name" value="Peptidase_M48"/>
    <property type="match status" value="2"/>
</dbReference>
<comment type="similarity">
    <text evidence="11">Belongs to the peptidase M48 family.</text>
</comment>
<keyword evidence="3 11" id="KW-0645">Protease</keyword>
<evidence type="ECO:0000256" key="11">
    <source>
        <dbReference type="RuleBase" id="RU003983"/>
    </source>
</evidence>
<evidence type="ECO:0000256" key="7">
    <source>
        <dbReference type="ARBA" id="ARBA00022833"/>
    </source>
</evidence>
<evidence type="ECO:0000256" key="5">
    <source>
        <dbReference type="ARBA" id="ARBA00022723"/>
    </source>
</evidence>
<comment type="subcellular location">
    <subcellularLocation>
        <location evidence="1">Cell membrane</location>
        <topology evidence="1">Multi-pass membrane protein</topology>
    </subcellularLocation>
</comment>